<dbReference type="AlphaFoldDB" id="A0A9P7QGW2"/>
<organism evidence="2 3">
    <name type="scientific">Claviceps aff. purpurea</name>
    <dbReference type="NCBI Taxonomy" id="1967640"/>
    <lineage>
        <taxon>Eukaryota</taxon>
        <taxon>Fungi</taxon>
        <taxon>Dikarya</taxon>
        <taxon>Ascomycota</taxon>
        <taxon>Pezizomycotina</taxon>
        <taxon>Sordariomycetes</taxon>
        <taxon>Hypocreomycetidae</taxon>
        <taxon>Hypocreales</taxon>
        <taxon>Clavicipitaceae</taxon>
        <taxon>Claviceps</taxon>
    </lineage>
</organism>
<feature type="chain" id="PRO_5040497313" evidence="1">
    <location>
        <begin position="23"/>
        <end position="140"/>
    </location>
</feature>
<comment type="caution">
    <text evidence="2">The sequence shown here is derived from an EMBL/GenBank/DDBJ whole genome shotgun (WGS) entry which is preliminary data.</text>
</comment>
<dbReference type="Proteomes" id="UP000707071">
    <property type="component" value="Unassembled WGS sequence"/>
</dbReference>
<feature type="signal peptide" evidence="1">
    <location>
        <begin position="1"/>
        <end position="22"/>
    </location>
</feature>
<accession>A0A9P7QGW2</accession>
<evidence type="ECO:0000256" key="1">
    <source>
        <dbReference type="SAM" id="SignalP"/>
    </source>
</evidence>
<name>A0A9P7QGW2_9HYPO</name>
<reference evidence="2 3" key="1">
    <citation type="journal article" date="2020" name="bioRxiv">
        <title>Whole genome comparisons of ergot fungi reveals the divergence and evolution of species within the genus Claviceps are the result of varying mechanisms driving genome evolution and host range expansion.</title>
        <authorList>
            <person name="Wyka S.A."/>
            <person name="Mondo S.J."/>
            <person name="Liu M."/>
            <person name="Dettman J."/>
            <person name="Nalam V."/>
            <person name="Broders K.D."/>
        </authorList>
    </citation>
    <scope>NUCLEOTIDE SEQUENCE [LARGE SCALE GENOMIC DNA]</scope>
    <source>
        <strain evidence="2 3">Clav52</strain>
    </source>
</reference>
<keyword evidence="1" id="KW-0732">Signal</keyword>
<evidence type="ECO:0000313" key="2">
    <source>
        <dbReference type="EMBL" id="KAG6293166.1"/>
    </source>
</evidence>
<protein>
    <submittedName>
        <fullName evidence="2">Uncharacterized protein</fullName>
    </submittedName>
</protein>
<dbReference type="EMBL" id="SRRH01000253">
    <property type="protein sequence ID" value="KAG6293166.1"/>
    <property type="molecule type" value="Genomic_DNA"/>
</dbReference>
<keyword evidence="3" id="KW-1185">Reference proteome</keyword>
<gene>
    <name evidence="2" type="ORF">E4U09_003111</name>
</gene>
<sequence length="140" mass="15287">MKFSTVLGTFALSTLQAYIAFASPVGPDAANPVRLEPLDAQSLESRDNEHCCVQTEIHSDRQSTNHRETEFDRQTAFYPYPVPWLKAVVASSGDCRIVVTQTNTPPSQGGCATWTFESKGCASEQIARAAVLPAEYCQSN</sequence>
<evidence type="ECO:0000313" key="3">
    <source>
        <dbReference type="Proteomes" id="UP000707071"/>
    </source>
</evidence>
<proteinExistence type="predicted"/>